<feature type="compositionally biased region" description="Basic and acidic residues" evidence="4">
    <location>
        <begin position="925"/>
        <end position="938"/>
    </location>
</feature>
<feature type="region of interest" description="Disordered" evidence="4">
    <location>
        <begin position="920"/>
        <end position="984"/>
    </location>
</feature>
<feature type="region of interest" description="Disordered" evidence="4">
    <location>
        <begin position="842"/>
        <end position="897"/>
    </location>
</feature>
<dbReference type="Gene3D" id="3.90.640.10">
    <property type="entry name" value="Actin, Chain A, domain 4"/>
    <property type="match status" value="1"/>
</dbReference>
<reference evidence="5" key="1">
    <citation type="submission" date="2019-07" db="EMBL/GenBank/DDBJ databases">
        <title>Annotation for the trematode Paragonimus miyazaki's.</title>
        <authorList>
            <person name="Choi Y.-J."/>
        </authorList>
    </citation>
    <scope>NUCLEOTIDE SEQUENCE</scope>
    <source>
        <strain evidence="5">Japan</strain>
    </source>
</reference>
<evidence type="ECO:0000256" key="1">
    <source>
        <dbReference type="ARBA" id="ARBA00007381"/>
    </source>
</evidence>
<evidence type="ECO:0000313" key="5">
    <source>
        <dbReference type="EMBL" id="KAF7232279.1"/>
    </source>
</evidence>
<keyword evidence="6" id="KW-1185">Reference proteome</keyword>
<proteinExistence type="inferred from homology"/>
<gene>
    <name evidence="5" type="ORF">EG68_03944</name>
</gene>
<name>A0A8S9Y8V1_9TREM</name>
<accession>A0A8S9Y8V1</accession>
<feature type="compositionally biased region" description="Polar residues" evidence="4">
    <location>
        <begin position="956"/>
        <end position="966"/>
    </location>
</feature>
<dbReference type="GO" id="GO:0005829">
    <property type="term" value="C:cytosol"/>
    <property type="evidence" value="ECO:0007669"/>
    <property type="project" value="TreeGrafter"/>
</dbReference>
<dbReference type="Gene3D" id="3.30.420.40">
    <property type="match status" value="2"/>
</dbReference>
<dbReference type="EMBL" id="JTDE01021933">
    <property type="protein sequence ID" value="KAF7232279.1"/>
    <property type="molecule type" value="Genomic_DNA"/>
</dbReference>
<evidence type="ECO:0000313" key="6">
    <source>
        <dbReference type="Proteomes" id="UP000822476"/>
    </source>
</evidence>
<dbReference type="FunFam" id="3.90.640.10:FF:000003">
    <property type="entry name" value="Molecular chaperone DnaK"/>
    <property type="match status" value="1"/>
</dbReference>
<dbReference type="InterPro" id="IPR013126">
    <property type="entry name" value="Hsp_70_fam"/>
</dbReference>
<dbReference type="GO" id="GO:0140662">
    <property type="term" value="F:ATP-dependent protein folding chaperone"/>
    <property type="evidence" value="ECO:0007669"/>
    <property type="project" value="InterPro"/>
</dbReference>
<dbReference type="PANTHER" id="PTHR45639">
    <property type="entry name" value="HSC70CB, ISOFORM G-RELATED"/>
    <property type="match status" value="1"/>
</dbReference>
<keyword evidence="3" id="KW-0067">ATP-binding</keyword>
<evidence type="ECO:0000256" key="2">
    <source>
        <dbReference type="ARBA" id="ARBA00022741"/>
    </source>
</evidence>
<keyword evidence="2" id="KW-0547">Nucleotide-binding</keyword>
<dbReference type="Proteomes" id="UP000822476">
    <property type="component" value="Unassembled WGS sequence"/>
</dbReference>
<dbReference type="InterPro" id="IPR043129">
    <property type="entry name" value="ATPase_NBD"/>
</dbReference>
<comment type="similarity">
    <text evidence="1">Belongs to the heat shock protein 70 family.</text>
</comment>
<dbReference type="PANTHER" id="PTHR45639:SF4">
    <property type="entry name" value="HSC70CB, ISOFORM G"/>
    <property type="match status" value="1"/>
</dbReference>
<evidence type="ECO:0000256" key="4">
    <source>
        <dbReference type="SAM" id="MobiDB-lite"/>
    </source>
</evidence>
<organism evidence="5 6">
    <name type="scientific">Paragonimus skrjabini miyazakii</name>
    <dbReference type="NCBI Taxonomy" id="59628"/>
    <lineage>
        <taxon>Eukaryota</taxon>
        <taxon>Metazoa</taxon>
        <taxon>Spiralia</taxon>
        <taxon>Lophotrochozoa</taxon>
        <taxon>Platyhelminthes</taxon>
        <taxon>Trematoda</taxon>
        <taxon>Digenea</taxon>
        <taxon>Plagiorchiida</taxon>
        <taxon>Troglotremata</taxon>
        <taxon>Troglotrematidae</taxon>
        <taxon>Paragonimus</taxon>
    </lineage>
</organism>
<dbReference type="GO" id="GO:0005634">
    <property type="term" value="C:nucleus"/>
    <property type="evidence" value="ECO:0007669"/>
    <property type="project" value="TreeGrafter"/>
</dbReference>
<sequence>MSTNMHTCQRFPVFHVDTGEVCFCLYVLLCKRTDIEEKIIISTVEGITEKGSSLKLYTSVFSQQNKPLEMSIHAVGFDVGCQNSFVAILDIKGLQTLINENGSRTTSTCVTFLNNQRFVGTLTSLHDGETKMTTLLNFVDLLGCKYKPSLKNDPILSSYKLEATCHDRVGVRVHFANKSWIFIPEQLLAMQLLQLKYMVEKFSEIELSNVVISIPVHYNNVQKQAVRDALSIAGLNCLHLQCDTTAIALTYAYYNRINLAGLQSPLTMVFVSIGYRTSQVAVCTLDGHSLKILATVSDPEFGGRKFDKKLFKVFGKRFERKHNIQLSNYPKSARRLLLACEALKIRMSSNSSLLSIKVESIVKGKDLVDQMQRKEFEVVCRTLLCRFEQLLRQSLLLAELEPSNVHAVELVGRSCRIPALQTIVTRVFGKPGSVTMNAQEAVALGCAIRAAMCSPLFSFPLEIIGEDNAGTDAGPEVLDPLTEQEIEHFRVIESEIQELNNTETTRLNTRNELVELAYKIRSRMQQDWKNRVPPTQLEAVEELCQWLDIEAGQSETHVYASQVDQLKVIWKHFEPIVPAAKSKSARQPNVRQQNTVQSELTVKVKESEVSPGVHSSQVNGTHQSAAQRASVFLDPSCLENVYVQLEESSGKRPILQWTTPTHGGPLLPKILPPRSPTSKPTRLDRFSPQRLSAVPVKYPTVSALPLSTAPVCPKRPEASESLVPPAGSHRQVQMEDTIQQNGIPSGSSVRSVVAYFEERKLFRPRLPSDVFPPIQKSKPSLDQVPQREVVTSVVESTSRPASISPIKQPSQRTFPLYDDTERSKWSRVIADYKQRCELRAAESHGASVIPDGRPKLPSFSTDKLPERQPLRPVHILNESHVPSYTGAPQPSRSTFDGKHEVLGTSKEQPQPVLPVEIKRHQQPPELRDDLQSKTEPPSHADSIPSSRYPARGTTAVLATSSTSYQPTPDKLVQPSLPTSRDEKQDRVKISPVMFRHGTIPRIEDRRRARSAPDRTRYKPMQPVLSPIVKIQTTPSKTVSQSDERRNQTIQVGIPQSGRCSLSSISPMVAKSCTPPSGTLYRSPPSRPYASWSPMRFPREWRMSSDHQSPEKSSSRCTDYFDSAAIVERLKFTMEIIVDFLDCVKLYRFTIALQFRQLLDALDSFKLWLMRPLTVTDYDTYVNQVNSELAELEEIVHMLRRHKTDTAERLSALEHYRNELRDDEVRLMYDRKTNKNTICMKMVTMAHEKLVNAFIIPVEKLMEEARDFSSQLDEYIRNLTSTTEHHPYNAKQMEVIRKRKQKVENVLKDYKKFLVQEVSHLHQRLNLALHGLRQIIDNAYSSGILSTSPSPCVTGMDSLSLRKRVR</sequence>
<comment type="caution">
    <text evidence="5">The sequence shown here is derived from an EMBL/GenBank/DDBJ whole genome shotgun (WGS) entry which is preliminary data.</text>
</comment>
<dbReference type="Gene3D" id="3.30.30.30">
    <property type="match status" value="1"/>
</dbReference>
<feature type="compositionally biased region" description="Polar residues" evidence="4">
    <location>
        <begin position="880"/>
        <end position="894"/>
    </location>
</feature>
<dbReference type="GO" id="GO:0005524">
    <property type="term" value="F:ATP binding"/>
    <property type="evidence" value="ECO:0007669"/>
    <property type="project" value="UniProtKB-KW"/>
</dbReference>
<feature type="region of interest" description="Disordered" evidence="4">
    <location>
        <begin position="654"/>
        <end position="684"/>
    </location>
</feature>
<dbReference type="SUPFAM" id="SSF53067">
    <property type="entry name" value="Actin-like ATPase domain"/>
    <property type="match status" value="2"/>
</dbReference>
<dbReference type="OrthoDB" id="434160at2759"/>
<dbReference type="Pfam" id="PF00012">
    <property type="entry name" value="HSP70"/>
    <property type="match status" value="1"/>
</dbReference>
<protein>
    <submittedName>
        <fullName evidence="5">Uncharacterized protein</fullName>
    </submittedName>
</protein>
<evidence type="ECO:0000256" key="3">
    <source>
        <dbReference type="ARBA" id="ARBA00022840"/>
    </source>
</evidence>
<dbReference type="PRINTS" id="PR00301">
    <property type="entry name" value="HEATSHOCK70"/>
</dbReference>